<dbReference type="Proteomes" id="UP000037122">
    <property type="component" value="Unassembled WGS sequence"/>
</dbReference>
<dbReference type="EMBL" id="LGST01000032">
    <property type="protein sequence ID" value="KND98438.1"/>
    <property type="molecule type" value="Genomic_DNA"/>
</dbReference>
<reference evidence="2" key="1">
    <citation type="journal article" date="2015" name="BMC Genomics">
        <title>Draft genome of a commonly misdiagnosed multidrug resistant pathogen Candida auris.</title>
        <authorList>
            <person name="Chatterjee S."/>
            <person name="Alampalli S.V."/>
            <person name="Nageshan R.K."/>
            <person name="Chettiar S.T."/>
            <person name="Joshi S."/>
            <person name="Tatu U.S."/>
        </authorList>
    </citation>
    <scope>NUCLEOTIDE SEQUENCE [LARGE SCALE GENOMIC DNA]</scope>
    <source>
        <strain evidence="2">6684</strain>
    </source>
</reference>
<evidence type="ECO:0000313" key="2">
    <source>
        <dbReference type="Proteomes" id="UP000037122"/>
    </source>
</evidence>
<dbReference type="AlphaFoldDB" id="A0A0L0NWP7"/>
<gene>
    <name evidence="1" type="ORF">QG37_04792</name>
</gene>
<protein>
    <submittedName>
        <fullName evidence="1">Uncharacterized protein</fullName>
    </submittedName>
</protein>
<evidence type="ECO:0000313" key="1">
    <source>
        <dbReference type="EMBL" id="KND98438.1"/>
    </source>
</evidence>
<comment type="caution">
    <text evidence="1">The sequence shown here is derived from an EMBL/GenBank/DDBJ whole genome shotgun (WGS) entry which is preliminary data.</text>
</comment>
<dbReference type="VEuPathDB" id="FungiDB:QG37_04792"/>
<name>A0A0L0NWP7_CANAR</name>
<accession>A0A0L0NWP7</accession>
<sequence length="74" mass="8527">MFNINTLHDTKTQQEQIKYGTFKEPDYDVLILSILRKKKKKKKNGCDYVECALHSQMSPESLLNDSSGCSSDHF</sequence>
<proteinExistence type="predicted"/>
<organism evidence="1 2">
    <name type="scientific">Candidozyma auris</name>
    <name type="common">Yeast</name>
    <name type="synonym">Candida auris</name>
    <dbReference type="NCBI Taxonomy" id="498019"/>
    <lineage>
        <taxon>Eukaryota</taxon>
        <taxon>Fungi</taxon>
        <taxon>Dikarya</taxon>
        <taxon>Ascomycota</taxon>
        <taxon>Saccharomycotina</taxon>
        <taxon>Pichiomycetes</taxon>
        <taxon>Metschnikowiaceae</taxon>
        <taxon>Candidozyma</taxon>
    </lineage>
</organism>